<feature type="region of interest" description="Disordered" evidence="1">
    <location>
        <begin position="1"/>
        <end position="126"/>
    </location>
</feature>
<feature type="compositionally biased region" description="Polar residues" evidence="1">
    <location>
        <begin position="22"/>
        <end position="33"/>
    </location>
</feature>
<feature type="compositionally biased region" description="Basic and acidic residues" evidence="1">
    <location>
        <begin position="117"/>
        <end position="126"/>
    </location>
</feature>
<organism evidence="2 3">
    <name type="scientific">Favolaschia claudopus</name>
    <dbReference type="NCBI Taxonomy" id="2862362"/>
    <lineage>
        <taxon>Eukaryota</taxon>
        <taxon>Fungi</taxon>
        <taxon>Dikarya</taxon>
        <taxon>Basidiomycota</taxon>
        <taxon>Agaricomycotina</taxon>
        <taxon>Agaricomycetes</taxon>
        <taxon>Agaricomycetidae</taxon>
        <taxon>Agaricales</taxon>
        <taxon>Marasmiineae</taxon>
        <taxon>Mycenaceae</taxon>
        <taxon>Favolaschia</taxon>
    </lineage>
</organism>
<comment type="caution">
    <text evidence="2">The sequence shown here is derived from an EMBL/GenBank/DDBJ whole genome shotgun (WGS) entry which is preliminary data.</text>
</comment>
<gene>
    <name evidence="2" type="ORF">R3P38DRAFT_2797882</name>
</gene>
<feature type="compositionally biased region" description="Basic and acidic residues" evidence="1">
    <location>
        <begin position="82"/>
        <end position="105"/>
    </location>
</feature>
<sequence>MEGECMVKRELGNVSERKASASIGQTRGGTTEPGSDARLTREAVRTKRGWASKHTARVGGTDVEQNAGCRGRSERVANNVERCARERERTHAGKGGDRTSGERMNRRGVGPTNAARAGDKDKRAAG</sequence>
<dbReference type="EMBL" id="JAWWNJ010000090">
    <property type="protein sequence ID" value="KAK6997511.1"/>
    <property type="molecule type" value="Genomic_DNA"/>
</dbReference>
<protein>
    <submittedName>
        <fullName evidence="2">Uncharacterized protein</fullName>
    </submittedName>
</protein>
<name>A0AAW0A2P4_9AGAR</name>
<keyword evidence="3" id="KW-1185">Reference proteome</keyword>
<reference evidence="2 3" key="1">
    <citation type="journal article" date="2024" name="J Genomics">
        <title>Draft genome sequencing and assembly of Favolaschia claudopus CIRM-BRFM 2984 isolated from oak limbs.</title>
        <authorList>
            <person name="Navarro D."/>
            <person name="Drula E."/>
            <person name="Chaduli D."/>
            <person name="Cazenave R."/>
            <person name="Ahrendt S."/>
            <person name="Wang J."/>
            <person name="Lipzen A."/>
            <person name="Daum C."/>
            <person name="Barry K."/>
            <person name="Grigoriev I.V."/>
            <person name="Favel A."/>
            <person name="Rosso M.N."/>
            <person name="Martin F."/>
        </authorList>
    </citation>
    <scope>NUCLEOTIDE SEQUENCE [LARGE SCALE GENOMIC DNA]</scope>
    <source>
        <strain evidence="2 3">CIRM-BRFM 2984</strain>
    </source>
</reference>
<evidence type="ECO:0000313" key="3">
    <source>
        <dbReference type="Proteomes" id="UP001362999"/>
    </source>
</evidence>
<proteinExistence type="predicted"/>
<accession>A0AAW0A2P4</accession>
<dbReference type="AlphaFoldDB" id="A0AAW0A2P4"/>
<evidence type="ECO:0000313" key="2">
    <source>
        <dbReference type="EMBL" id="KAK6997511.1"/>
    </source>
</evidence>
<dbReference type="Proteomes" id="UP001362999">
    <property type="component" value="Unassembled WGS sequence"/>
</dbReference>
<feature type="compositionally biased region" description="Basic residues" evidence="1">
    <location>
        <begin position="46"/>
        <end position="56"/>
    </location>
</feature>
<evidence type="ECO:0000256" key="1">
    <source>
        <dbReference type="SAM" id="MobiDB-lite"/>
    </source>
</evidence>
<feature type="compositionally biased region" description="Basic and acidic residues" evidence="1">
    <location>
        <begin position="1"/>
        <end position="19"/>
    </location>
</feature>